<dbReference type="NCBIfam" id="TIGR01593">
    <property type="entry name" value="holin_tox_secr"/>
    <property type="match status" value="1"/>
</dbReference>
<keyword evidence="7" id="KW-1185">Reference proteome</keyword>
<comment type="subcellular location">
    <subcellularLocation>
        <location evidence="1">Membrane</location>
        <topology evidence="1">Multi-pass membrane protein</topology>
    </subcellularLocation>
</comment>
<dbReference type="AlphaFoldDB" id="S0FLK6"/>
<dbReference type="Pfam" id="PF05105">
    <property type="entry name" value="Phage_holin_4_1"/>
    <property type="match status" value="1"/>
</dbReference>
<comment type="caution">
    <text evidence="6">The sequence shown here is derived from an EMBL/GenBank/DDBJ whole genome shotgun (WGS) entry which is preliminary data.</text>
</comment>
<reference evidence="6 7" key="1">
    <citation type="journal article" date="2013" name="Genome Announc.">
        <title>Draft Genome Sequence of the Cellulolytic, Mesophilic, Anaerobic Bacterium Clostridium termitidis Strain CT1112 (DSM 5398).</title>
        <authorList>
            <person name="Lal S."/>
            <person name="Ramachandran U."/>
            <person name="Zhang X."/>
            <person name="Munir R."/>
            <person name="Sparling R."/>
            <person name="Levin D.B."/>
        </authorList>
    </citation>
    <scope>NUCLEOTIDE SEQUENCE [LARGE SCALE GENOMIC DNA]</scope>
    <source>
        <strain evidence="6 7">CT1112</strain>
    </source>
</reference>
<evidence type="ECO:0000256" key="3">
    <source>
        <dbReference type="ARBA" id="ARBA00022989"/>
    </source>
</evidence>
<proteinExistence type="predicted"/>
<keyword evidence="3 5" id="KW-1133">Transmembrane helix</keyword>
<protein>
    <submittedName>
        <fullName evidence="6">Toxin secretion/phage lysis holin</fullName>
    </submittedName>
</protein>
<dbReference type="Proteomes" id="UP000014155">
    <property type="component" value="Unassembled WGS sequence"/>
</dbReference>
<evidence type="ECO:0000256" key="2">
    <source>
        <dbReference type="ARBA" id="ARBA00022692"/>
    </source>
</evidence>
<dbReference type="InterPro" id="IPR006480">
    <property type="entry name" value="Phage_holin_4_1"/>
</dbReference>
<evidence type="ECO:0000313" key="6">
    <source>
        <dbReference type="EMBL" id="EMS72787.1"/>
    </source>
</evidence>
<dbReference type="PATRIC" id="fig|1195236.3.peg.1689"/>
<accession>S0FLK6</accession>
<sequence>MDSVLDKAKIIFALSGGVFGWLFGAFDSLIYALIAFVAIDYITGVLVAIHNRTVSSETGFKGISKKVMIFALVALGNIIDQNIISSGSSIRTMIIMFYLSNEGISIIENAGNIGLPLPQKLKTIIRQLNKSDDSK</sequence>
<feature type="transmembrane region" description="Helical" evidence="5">
    <location>
        <begin position="29"/>
        <end position="49"/>
    </location>
</feature>
<evidence type="ECO:0000256" key="4">
    <source>
        <dbReference type="ARBA" id="ARBA00023136"/>
    </source>
</evidence>
<evidence type="ECO:0000256" key="5">
    <source>
        <dbReference type="SAM" id="Phobius"/>
    </source>
</evidence>
<dbReference type="eggNOG" id="COG4824">
    <property type="taxonomic scope" value="Bacteria"/>
</dbReference>
<name>S0FLK6_RUMCE</name>
<organism evidence="6 7">
    <name type="scientific">Ruminiclostridium cellobioparum subsp. termitidis CT1112</name>
    <dbReference type="NCBI Taxonomy" id="1195236"/>
    <lineage>
        <taxon>Bacteria</taxon>
        <taxon>Bacillati</taxon>
        <taxon>Bacillota</taxon>
        <taxon>Clostridia</taxon>
        <taxon>Eubacteriales</taxon>
        <taxon>Oscillospiraceae</taxon>
        <taxon>Ruminiclostridium</taxon>
    </lineage>
</organism>
<keyword evidence="4 5" id="KW-0472">Membrane</keyword>
<dbReference type="RefSeq" id="WP_004625056.1">
    <property type="nucleotide sequence ID" value="NZ_AORV01000026.1"/>
</dbReference>
<dbReference type="STRING" id="1195236.CTER_1371"/>
<dbReference type="EMBL" id="AORV01000026">
    <property type="protein sequence ID" value="EMS72787.1"/>
    <property type="molecule type" value="Genomic_DNA"/>
</dbReference>
<dbReference type="GO" id="GO:0016020">
    <property type="term" value="C:membrane"/>
    <property type="evidence" value="ECO:0007669"/>
    <property type="project" value="UniProtKB-SubCell"/>
</dbReference>
<keyword evidence="2 5" id="KW-0812">Transmembrane</keyword>
<evidence type="ECO:0000313" key="7">
    <source>
        <dbReference type="Proteomes" id="UP000014155"/>
    </source>
</evidence>
<evidence type="ECO:0000256" key="1">
    <source>
        <dbReference type="ARBA" id="ARBA00004141"/>
    </source>
</evidence>
<gene>
    <name evidence="6" type="ORF">CTER_1371</name>
</gene>